<dbReference type="Gene3D" id="1.20.1280.50">
    <property type="match status" value="1"/>
</dbReference>
<reference evidence="2" key="1">
    <citation type="submission" date="2011-04" db="EMBL/GenBank/DDBJ databases">
        <title>Evolution of plant cell wall degrading machinery underlies the functional diversity of forest fungi.</title>
        <authorList>
            <consortium name="US DOE Joint Genome Institute (JGI-PGF)"/>
            <person name="Eastwood D.C."/>
            <person name="Floudas D."/>
            <person name="Binder M."/>
            <person name="Majcherczyk A."/>
            <person name="Schneider P."/>
            <person name="Aerts A."/>
            <person name="Asiegbu F.O."/>
            <person name="Baker S.E."/>
            <person name="Barry K."/>
            <person name="Bendiksby M."/>
            <person name="Blumentritt M."/>
            <person name="Coutinho P.M."/>
            <person name="Cullen D."/>
            <person name="Cullen D."/>
            <person name="Gathman A."/>
            <person name="Goodell B."/>
            <person name="Henrissat B."/>
            <person name="Ihrmark K."/>
            <person name="Kauserud H."/>
            <person name="Kohler A."/>
            <person name="LaButti K."/>
            <person name="Lapidus A."/>
            <person name="Lavin J.L."/>
            <person name="Lee Y.-H."/>
            <person name="Lindquist E."/>
            <person name="Lilly W."/>
            <person name="Lucas S."/>
            <person name="Morin E."/>
            <person name="Murat C."/>
            <person name="Oguiza J.A."/>
            <person name="Park J."/>
            <person name="Pisabarro A.G."/>
            <person name="Riley R."/>
            <person name="Rosling A."/>
            <person name="Salamov A."/>
            <person name="Schmidt O."/>
            <person name="Schmutz J."/>
            <person name="Skrede I."/>
            <person name="Stenlid J."/>
            <person name="Wiebenga A."/>
            <person name="Xie X."/>
            <person name="Kues U."/>
            <person name="Hibbett D.S."/>
            <person name="Hoffmeister D."/>
            <person name="Hogberg N."/>
            <person name="Martin F."/>
            <person name="Grigoriev I.V."/>
            <person name="Watkinson S.C."/>
        </authorList>
    </citation>
    <scope>NUCLEOTIDE SEQUENCE</scope>
    <source>
        <strain evidence="2">S7.9</strain>
    </source>
</reference>
<dbReference type="PROSITE" id="PS50181">
    <property type="entry name" value="FBOX"/>
    <property type="match status" value="1"/>
</dbReference>
<accession>F8NKY8</accession>
<dbReference type="SUPFAM" id="SSF81383">
    <property type="entry name" value="F-box domain"/>
    <property type="match status" value="1"/>
</dbReference>
<evidence type="ECO:0000313" key="2">
    <source>
        <dbReference type="EMBL" id="EGO28496.1"/>
    </source>
</evidence>
<feature type="domain" description="F-box" evidence="1">
    <location>
        <begin position="7"/>
        <end position="56"/>
    </location>
</feature>
<dbReference type="Pfam" id="PF00646">
    <property type="entry name" value="F-box"/>
    <property type="match status" value="1"/>
</dbReference>
<gene>
    <name evidence="2" type="ORF">SERLADRAFT_458963</name>
</gene>
<dbReference type="HOGENOM" id="CLU_019366_1_0_1"/>
<dbReference type="InterPro" id="IPR036047">
    <property type="entry name" value="F-box-like_dom_sf"/>
</dbReference>
<dbReference type="RefSeq" id="XP_007314695.1">
    <property type="nucleotide sequence ID" value="XM_007314633.1"/>
</dbReference>
<dbReference type="Proteomes" id="UP000008064">
    <property type="component" value="Unassembled WGS sequence"/>
</dbReference>
<sequence length="450" mass="50904">MSRFNIGLGVLPIPAEVTEHTLTHCHPRDVASFSQTCRRARSLVYSSPDQYLWRQLFLSLPFDDPRTSLRNDSDSDPGQPYNWKMELQTRIQAELTALGSNSSPEELRSALDTFVSVVRSASPVTQGNERVPSQSLLWVVRVLQESNLLSRAPSFTQRQSPYQPLHRLRSYLALTLDDNDDEESVSRLKKLRTRSRCTVYDLRNYGPDNSWGPLTSTGEVSWVHAEAIINVVLMNLSEYNHHWVDTRPPCGLEATRAYSAPGATSRSPSDWAGVEGTWRRFVCFMDYRDLFAFNFSSRANGHQTTFFDDTNFQEAIRLIELTLQLIPSDEVPKYFTLEPLPDCPNPNYPTLYFTGTSWGVHGNEATVIGSVSMGLDDVVRWRFTRKASIHEAHMQWSSEGVQIGSVASAAGVVGTWTGAHHEHGDPVGPFWLWRVQDDHPSYLRAIQLDL</sequence>
<dbReference type="GeneID" id="18817814"/>
<dbReference type="AlphaFoldDB" id="F8NKY8"/>
<protein>
    <recommendedName>
        <fullName evidence="1">F-box domain-containing protein</fullName>
    </recommendedName>
</protein>
<name>F8NKY8_SERL9</name>
<dbReference type="EMBL" id="GL945430">
    <property type="protein sequence ID" value="EGO28496.1"/>
    <property type="molecule type" value="Genomic_DNA"/>
</dbReference>
<evidence type="ECO:0000259" key="1">
    <source>
        <dbReference type="PROSITE" id="PS50181"/>
    </source>
</evidence>
<dbReference type="OrthoDB" id="3226064at2759"/>
<dbReference type="InterPro" id="IPR001810">
    <property type="entry name" value="F-box_dom"/>
</dbReference>
<organism>
    <name type="scientific">Serpula lacrymans var. lacrymans (strain S7.9)</name>
    <name type="common">Dry rot fungus</name>
    <dbReference type="NCBI Taxonomy" id="578457"/>
    <lineage>
        <taxon>Eukaryota</taxon>
        <taxon>Fungi</taxon>
        <taxon>Dikarya</taxon>
        <taxon>Basidiomycota</taxon>
        <taxon>Agaricomycotina</taxon>
        <taxon>Agaricomycetes</taxon>
        <taxon>Agaricomycetidae</taxon>
        <taxon>Boletales</taxon>
        <taxon>Coniophorineae</taxon>
        <taxon>Serpulaceae</taxon>
        <taxon>Serpula</taxon>
    </lineage>
</organism>
<dbReference type="KEGG" id="sla:SERLADRAFT_458963"/>
<proteinExistence type="predicted"/>
<dbReference type="CDD" id="cd09917">
    <property type="entry name" value="F-box_SF"/>
    <property type="match status" value="1"/>
</dbReference>